<keyword evidence="1" id="KW-0472">Membrane</keyword>
<dbReference type="Proteomes" id="UP000054164">
    <property type="component" value="Unassembled WGS sequence"/>
</dbReference>
<organism evidence="2">
    <name type="scientific">Clostridium botulinum B str. Osaka05</name>
    <dbReference type="NCBI Taxonomy" id="1407017"/>
    <lineage>
        <taxon>Bacteria</taxon>
        <taxon>Bacillati</taxon>
        <taxon>Bacillota</taxon>
        <taxon>Clostridia</taxon>
        <taxon>Eubacteriales</taxon>
        <taxon>Clostridiaceae</taxon>
        <taxon>Clostridium</taxon>
    </lineage>
</organism>
<name>A0A0S6U001_CLOBO</name>
<gene>
    <name evidence="2" type="ORF">CBO05C_0853</name>
</gene>
<dbReference type="HOGENOM" id="CLU_2732834_0_0_9"/>
<feature type="transmembrane region" description="Helical" evidence="1">
    <location>
        <begin position="6"/>
        <end position="23"/>
    </location>
</feature>
<dbReference type="RefSeq" id="WP_030033656.1">
    <property type="nucleotide sequence ID" value="NZ_DF384213.1"/>
</dbReference>
<reference evidence="2" key="1">
    <citation type="submission" date="2013-10" db="EMBL/GenBank/DDBJ databases">
        <title>Draft genome sequence of Clostridium botulinum type B strain Osaka05.</title>
        <authorList>
            <person name="Sakaguchi Y."/>
            <person name="Hosomi K."/>
            <person name="Uchiyama J."/>
            <person name="Ogura Y."/>
            <person name="Sakaguchi M."/>
            <person name="Kohda T."/>
            <person name="Mukamoto M."/>
            <person name="Misawa N."/>
            <person name="Matsuzaki S."/>
            <person name="Hayashi T."/>
            <person name="Kozaki S."/>
        </authorList>
    </citation>
    <scope>NUCLEOTIDE SEQUENCE</scope>
    <source>
        <strain evidence="2">Osaka05</strain>
    </source>
</reference>
<sequence>MEYSNNNFYHLSIIIAGLVALQASKTISKMVENIITIKGKGCICKFLSHSQQNHSLLNQNMSNLYEVLEYN</sequence>
<accession>A0A0S6U001</accession>
<evidence type="ECO:0000256" key="1">
    <source>
        <dbReference type="SAM" id="Phobius"/>
    </source>
</evidence>
<keyword evidence="1" id="KW-0812">Transmembrane</keyword>
<evidence type="ECO:0000313" key="2">
    <source>
        <dbReference type="EMBL" id="GAE01163.1"/>
    </source>
</evidence>
<keyword evidence="1" id="KW-1133">Transmembrane helix</keyword>
<proteinExistence type="predicted"/>
<dbReference type="AlphaFoldDB" id="A0A0S6U001"/>
<protein>
    <submittedName>
        <fullName evidence="2">Uncharacterized protein</fullName>
    </submittedName>
</protein>
<dbReference type="EMBL" id="DF384213">
    <property type="protein sequence ID" value="GAE01163.1"/>
    <property type="molecule type" value="Genomic_DNA"/>
</dbReference>